<feature type="compositionally biased region" description="Polar residues" evidence="1">
    <location>
        <begin position="479"/>
        <end position="506"/>
    </location>
</feature>
<feature type="compositionally biased region" description="Low complexity" evidence="1">
    <location>
        <begin position="756"/>
        <end position="771"/>
    </location>
</feature>
<feature type="compositionally biased region" description="Polar residues" evidence="1">
    <location>
        <begin position="453"/>
        <end position="466"/>
    </location>
</feature>
<dbReference type="OrthoDB" id="3565397at2759"/>
<accession>A0A9P8CG91</accession>
<feature type="compositionally biased region" description="Basic and acidic residues" evidence="1">
    <location>
        <begin position="427"/>
        <end position="450"/>
    </location>
</feature>
<feature type="region of interest" description="Disordered" evidence="1">
    <location>
        <begin position="368"/>
        <end position="510"/>
    </location>
</feature>
<comment type="caution">
    <text evidence="2">The sequence shown here is derived from an EMBL/GenBank/DDBJ whole genome shotgun (WGS) entry which is preliminary data.</text>
</comment>
<reference evidence="2" key="1">
    <citation type="journal article" date="2021" name="IMA Fungus">
        <title>Genomic characterization of three marine fungi, including Emericellopsis atlantica sp. nov. with signatures of a generalist lifestyle and marine biomass degradation.</title>
        <authorList>
            <person name="Hagestad O.C."/>
            <person name="Hou L."/>
            <person name="Andersen J.H."/>
            <person name="Hansen E.H."/>
            <person name="Altermark B."/>
            <person name="Li C."/>
            <person name="Kuhnert E."/>
            <person name="Cox R.J."/>
            <person name="Crous P.W."/>
            <person name="Spatafora J.W."/>
            <person name="Lail K."/>
            <person name="Amirebrahimi M."/>
            <person name="Lipzen A."/>
            <person name="Pangilinan J."/>
            <person name="Andreopoulos W."/>
            <person name="Hayes R.D."/>
            <person name="Ng V."/>
            <person name="Grigoriev I.V."/>
            <person name="Jackson S.A."/>
            <person name="Sutton T.D.S."/>
            <person name="Dobson A.D.W."/>
            <person name="Rama T."/>
        </authorList>
    </citation>
    <scope>NUCLEOTIDE SEQUENCE</scope>
    <source>
        <strain evidence="2">TRa3180A</strain>
    </source>
</reference>
<evidence type="ECO:0000256" key="1">
    <source>
        <dbReference type="SAM" id="MobiDB-lite"/>
    </source>
</evidence>
<keyword evidence="3" id="KW-1185">Reference proteome</keyword>
<evidence type="ECO:0000313" key="2">
    <source>
        <dbReference type="EMBL" id="KAG9244216.1"/>
    </source>
</evidence>
<dbReference type="Proteomes" id="UP000887226">
    <property type="component" value="Unassembled WGS sequence"/>
</dbReference>
<sequence length="771" mass="80157">MAETTSATATIIQGAEHLVIEEVKIIGSRLVAKNSAEIKSIVNGVAKEALAATDDNSSTMLENIEDGVVAVGSQIVHGAVAVVEAVEKHPELLAEGALAIGIGVASIVQPELIVGSVAMIGKMAADAAKETVNEIVVESSTEVIKRVSKDIADETAELAAQDAAEKAKAAALDDANKSSSGKEATVDVEAFSSVTTEAVPKNGGSEGIKVLTTVVGEATAIVREALPDSKDGPVQGPMISKETVQTSASATSEMQPNSDTVTTEGPAVMVTTNDLTGEARVAVQKDSTTAVVDNSKVEDKLVSLAIVDIQALAKEVAKQMSALEAKKPPKDEGADDNKRYIGLEIEDSEAAGANTDDIKFEDIKTVAKSVDDQKSHDTETEELAKPIKLEENSLKEEEEKTAKEGSIKVEINDAQDSIDTEDNSNIKLEDTESEDKKADIEPTPEVKPEIEAATQSQADQQPSDGMTGSGVIQKELSDTGDQSPVQSINPRETTNAIGSSNQGQEPTKNDETMASKLKVLPGLWTKPASPAEFVHIEDISGGNGKLAHASHELPAVPDKLELTDAMMSTSQALAAILGNAASATNESAIKEPVIKVPDEVKSALPNVDSIVPPTAVANPSVKDSSEPAVAELKPAVEASAVSHVTIEQHAATHAAVIEAQERIVVLDSSNELLHQKLDAMQVALEAISQTLAERAPTAATKLAEPISTENNQIVLASPLAPGSIAAVNKRMSVFGSIGWLLGVGGSKSKGHKRGKSVATSTPASVSSASRV</sequence>
<organism evidence="2 3">
    <name type="scientific">Calycina marina</name>
    <dbReference type="NCBI Taxonomy" id="1763456"/>
    <lineage>
        <taxon>Eukaryota</taxon>
        <taxon>Fungi</taxon>
        <taxon>Dikarya</taxon>
        <taxon>Ascomycota</taxon>
        <taxon>Pezizomycotina</taxon>
        <taxon>Leotiomycetes</taxon>
        <taxon>Helotiales</taxon>
        <taxon>Pezizellaceae</taxon>
        <taxon>Calycina</taxon>
    </lineage>
</organism>
<dbReference type="EMBL" id="MU253922">
    <property type="protein sequence ID" value="KAG9244216.1"/>
    <property type="molecule type" value="Genomic_DNA"/>
</dbReference>
<evidence type="ECO:0000313" key="3">
    <source>
        <dbReference type="Proteomes" id="UP000887226"/>
    </source>
</evidence>
<feature type="region of interest" description="Disordered" evidence="1">
    <location>
        <begin position="746"/>
        <end position="771"/>
    </location>
</feature>
<feature type="compositionally biased region" description="Basic and acidic residues" evidence="1">
    <location>
        <begin position="368"/>
        <end position="411"/>
    </location>
</feature>
<gene>
    <name evidence="2" type="ORF">BJ878DRAFT_80794</name>
</gene>
<name>A0A9P8CG91_9HELO</name>
<proteinExistence type="predicted"/>
<dbReference type="AlphaFoldDB" id="A0A9P8CG91"/>
<protein>
    <submittedName>
        <fullName evidence="2">Uncharacterized protein</fullName>
    </submittedName>
</protein>